<reference evidence="1 2" key="1">
    <citation type="journal article" date="2021" name="Nat. Plants">
        <title>The Taxus genome provides insights into paclitaxel biosynthesis.</title>
        <authorList>
            <person name="Xiong X."/>
            <person name="Gou J."/>
            <person name="Liao Q."/>
            <person name="Li Y."/>
            <person name="Zhou Q."/>
            <person name="Bi G."/>
            <person name="Li C."/>
            <person name="Du R."/>
            <person name="Wang X."/>
            <person name="Sun T."/>
            <person name="Guo L."/>
            <person name="Liang H."/>
            <person name="Lu P."/>
            <person name="Wu Y."/>
            <person name="Zhang Z."/>
            <person name="Ro D.K."/>
            <person name="Shang Y."/>
            <person name="Huang S."/>
            <person name="Yan J."/>
        </authorList>
    </citation>
    <scope>NUCLEOTIDE SEQUENCE [LARGE SCALE GENOMIC DNA]</scope>
    <source>
        <strain evidence="1">Ta-2019</strain>
    </source>
</reference>
<comment type="caution">
    <text evidence="1">The sequence shown here is derived from an EMBL/GenBank/DDBJ whole genome shotgun (WGS) entry which is preliminary data.</text>
</comment>
<dbReference type="AlphaFoldDB" id="A0AA38GD01"/>
<gene>
    <name evidence="1" type="ORF">KI387_021223</name>
</gene>
<protein>
    <submittedName>
        <fullName evidence="1">Uncharacterized protein</fullName>
    </submittedName>
</protein>
<accession>A0AA38GD01</accession>
<dbReference type="EMBL" id="JAHRHJ020000004">
    <property type="protein sequence ID" value="KAH9319454.1"/>
    <property type="molecule type" value="Genomic_DNA"/>
</dbReference>
<sequence>MVPKMPERRVVMLFIEGLHDRLRGLVKALRPTTLHDAIQTALNLETTPTSYQP</sequence>
<proteinExistence type="predicted"/>
<keyword evidence="2" id="KW-1185">Reference proteome</keyword>
<evidence type="ECO:0000313" key="2">
    <source>
        <dbReference type="Proteomes" id="UP000824469"/>
    </source>
</evidence>
<name>A0AA38GD01_TAXCH</name>
<dbReference type="Proteomes" id="UP000824469">
    <property type="component" value="Unassembled WGS sequence"/>
</dbReference>
<feature type="non-terminal residue" evidence="1">
    <location>
        <position position="53"/>
    </location>
</feature>
<organism evidence="1 2">
    <name type="scientific">Taxus chinensis</name>
    <name type="common">Chinese yew</name>
    <name type="synonym">Taxus wallichiana var. chinensis</name>
    <dbReference type="NCBI Taxonomy" id="29808"/>
    <lineage>
        <taxon>Eukaryota</taxon>
        <taxon>Viridiplantae</taxon>
        <taxon>Streptophyta</taxon>
        <taxon>Embryophyta</taxon>
        <taxon>Tracheophyta</taxon>
        <taxon>Spermatophyta</taxon>
        <taxon>Pinopsida</taxon>
        <taxon>Pinidae</taxon>
        <taxon>Conifers II</taxon>
        <taxon>Cupressales</taxon>
        <taxon>Taxaceae</taxon>
        <taxon>Taxus</taxon>
    </lineage>
</organism>
<evidence type="ECO:0000313" key="1">
    <source>
        <dbReference type="EMBL" id="KAH9319454.1"/>
    </source>
</evidence>